<dbReference type="Proteomes" id="UP000318582">
    <property type="component" value="Unassembled WGS sequence"/>
</dbReference>
<dbReference type="GO" id="GO:0004439">
    <property type="term" value="F:phosphatidylinositol-4,5-bisphosphate 5-phosphatase activity"/>
    <property type="evidence" value="ECO:0007669"/>
    <property type="project" value="TreeGrafter"/>
</dbReference>
<dbReference type="Gene3D" id="3.60.10.10">
    <property type="entry name" value="Endonuclease/exonuclease/phosphatase"/>
    <property type="match status" value="1"/>
</dbReference>
<protein>
    <recommendedName>
        <fullName evidence="3">Inositol polyphosphate-related phosphatase domain-containing protein</fullName>
    </recommendedName>
</protein>
<evidence type="ECO:0000313" key="4">
    <source>
        <dbReference type="EMBL" id="TPX61919.1"/>
    </source>
</evidence>
<feature type="region of interest" description="Disordered" evidence="1">
    <location>
        <begin position="1"/>
        <end position="47"/>
    </location>
</feature>
<dbReference type="Pfam" id="PF22669">
    <property type="entry name" value="Exo_endo_phos2"/>
    <property type="match status" value="1"/>
</dbReference>
<feature type="domain" description="Inositol polyphosphate-related phosphatase" evidence="3">
    <location>
        <begin position="55"/>
        <end position="505"/>
    </location>
</feature>
<dbReference type="InterPro" id="IPR000300">
    <property type="entry name" value="IPPc"/>
</dbReference>
<comment type="caution">
    <text evidence="4">The sequence shown here is derived from an EMBL/GenBank/DDBJ whole genome shotgun (WGS) entry which is preliminary data.</text>
</comment>
<evidence type="ECO:0000256" key="2">
    <source>
        <dbReference type="SAM" id="Phobius"/>
    </source>
</evidence>
<dbReference type="EMBL" id="QEAQ01000005">
    <property type="protein sequence ID" value="TPX61919.1"/>
    <property type="molecule type" value="Genomic_DNA"/>
</dbReference>
<dbReference type="AlphaFoldDB" id="A0A507ECR2"/>
<dbReference type="PANTHER" id="PTHR11200:SF300">
    <property type="entry name" value="TYPE II INOSITOL 1,4,5-TRISPHOSPHATE 5-PHOSPHATASE"/>
    <property type="match status" value="1"/>
</dbReference>
<organism evidence="4 5">
    <name type="scientific">Powellomyces hirtus</name>
    <dbReference type="NCBI Taxonomy" id="109895"/>
    <lineage>
        <taxon>Eukaryota</taxon>
        <taxon>Fungi</taxon>
        <taxon>Fungi incertae sedis</taxon>
        <taxon>Chytridiomycota</taxon>
        <taxon>Chytridiomycota incertae sedis</taxon>
        <taxon>Chytridiomycetes</taxon>
        <taxon>Spizellomycetales</taxon>
        <taxon>Powellomycetaceae</taxon>
        <taxon>Powellomyces</taxon>
    </lineage>
</organism>
<proteinExistence type="predicted"/>
<gene>
    <name evidence="4" type="ORF">PhCBS80983_g00761</name>
</gene>
<evidence type="ECO:0000313" key="5">
    <source>
        <dbReference type="Proteomes" id="UP000318582"/>
    </source>
</evidence>
<dbReference type="SUPFAM" id="SSF56219">
    <property type="entry name" value="DNase I-like"/>
    <property type="match status" value="1"/>
</dbReference>
<accession>A0A507ECR2</accession>
<keyword evidence="2" id="KW-0472">Membrane</keyword>
<sequence length="575" mass="63720">MTVEIDTSATPTTSSSHTSSRRSSPMHIDRDAPAEPRRTASPASTASLNEAASLQDLHVLIGTFNLATRIPNREVGDVPDLLAWVTPPEGSSSDAKAVVPDLVVVGFQELIPQGMGARLPLGGSCHGAADSGVKRDAGRLEFLDPWIDFVVRDLEAAYGGGEDGARTYEPYYVSRMIALGIIVFVRRGDGEKVRIRALWEGDIGTGLLGKYPNKGCVAVGLDIEIVDHHHHHLLPRRRTSLCFANSHLGPHEGHAYYEWRNEEVRHIFDSLLLQPQTEPVHSADEDDKLPNEIVRALDDFNAVFYFGDLNYRLMGAGVKDPAARREYRATVMRHIDAGSVEPLLAMDELCNIREYLHFRALAGWLEPPISFLPSYKYKIEDLELPADHDAGLVLRAEDRFSKTRMPAYCDRIMYRAMDFHREDHGDSMIGRPRAAGWFTNTTSHAAGADSKSQVHQDQPPASWSAARKHTESAITPIYYHCASSVVWSDHKPVAALFALKMDAISSRPNPARIMDTNLQHALLEWSRKAQTLRFRETAINNTFIRITVAAAVGLLGVVLVLATPSLRSMARSSDR</sequence>
<dbReference type="InterPro" id="IPR046985">
    <property type="entry name" value="IP5"/>
</dbReference>
<name>A0A507ECR2_9FUNG</name>
<feature type="transmembrane region" description="Helical" evidence="2">
    <location>
        <begin position="543"/>
        <end position="562"/>
    </location>
</feature>
<reference evidence="4 5" key="1">
    <citation type="journal article" date="2019" name="Sci. Rep.">
        <title>Comparative genomics of chytrid fungi reveal insights into the obligate biotrophic and pathogenic lifestyle of Synchytrium endobioticum.</title>
        <authorList>
            <person name="van de Vossenberg B.T.L.H."/>
            <person name="Warris S."/>
            <person name="Nguyen H.D.T."/>
            <person name="van Gent-Pelzer M.P.E."/>
            <person name="Joly D.L."/>
            <person name="van de Geest H.C."/>
            <person name="Bonants P.J.M."/>
            <person name="Smith D.S."/>
            <person name="Levesque C.A."/>
            <person name="van der Lee T.A.J."/>
        </authorList>
    </citation>
    <scope>NUCLEOTIDE SEQUENCE [LARGE SCALE GENOMIC DNA]</scope>
    <source>
        <strain evidence="4 5">CBS 809.83</strain>
    </source>
</reference>
<dbReference type="STRING" id="109895.A0A507ECR2"/>
<dbReference type="InterPro" id="IPR036691">
    <property type="entry name" value="Endo/exonu/phosph_ase_sf"/>
</dbReference>
<dbReference type="GO" id="GO:0046856">
    <property type="term" value="P:phosphatidylinositol dephosphorylation"/>
    <property type="evidence" value="ECO:0007669"/>
    <property type="project" value="InterPro"/>
</dbReference>
<dbReference type="PANTHER" id="PTHR11200">
    <property type="entry name" value="INOSITOL 5-PHOSPHATASE"/>
    <property type="match status" value="1"/>
</dbReference>
<evidence type="ECO:0000259" key="3">
    <source>
        <dbReference type="SMART" id="SM00128"/>
    </source>
</evidence>
<dbReference type="SMART" id="SM00128">
    <property type="entry name" value="IPPc"/>
    <property type="match status" value="1"/>
</dbReference>
<keyword evidence="5" id="KW-1185">Reference proteome</keyword>
<evidence type="ECO:0000256" key="1">
    <source>
        <dbReference type="SAM" id="MobiDB-lite"/>
    </source>
</evidence>
<feature type="compositionally biased region" description="Low complexity" evidence="1">
    <location>
        <begin position="7"/>
        <end position="25"/>
    </location>
</feature>
<keyword evidence="2" id="KW-1133">Transmembrane helix</keyword>
<keyword evidence="2" id="KW-0812">Transmembrane</keyword>
<feature type="compositionally biased region" description="Basic and acidic residues" evidence="1">
    <location>
        <begin position="27"/>
        <end position="38"/>
    </location>
</feature>